<comment type="caution">
    <text evidence="8">The sequence shown here is derived from an EMBL/GenBank/DDBJ whole genome shotgun (WGS) entry which is preliminary data.</text>
</comment>
<dbReference type="GO" id="GO:0006900">
    <property type="term" value="P:vesicle budding from membrane"/>
    <property type="evidence" value="ECO:0007669"/>
    <property type="project" value="TreeGrafter"/>
</dbReference>
<protein>
    <recommendedName>
        <fullName evidence="10">Charged multivesicular body protein 6</fullName>
    </recommendedName>
</protein>
<dbReference type="GO" id="GO:0015031">
    <property type="term" value="P:protein transport"/>
    <property type="evidence" value="ECO:0007669"/>
    <property type="project" value="UniProtKB-KW"/>
</dbReference>
<evidence type="ECO:0000256" key="4">
    <source>
        <dbReference type="ARBA" id="ARBA00022753"/>
    </source>
</evidence>
<keyword evidence="4" id="KW-0967">Endosome</keyword>
<name>A0A0E9NFE6_SAICN</name>
<dbReference type="GO" id="GO:0032511">
    <property type="term" value="P:late endosome to vacuole transport via multivesicular body sorting pathway"/>
    <property type="evidence" value="ECO:0007669"/>
    <property type="project" value="TreeGrafter"/>
</dbReference>
<evidence type="ECO:0000256" key="5">
    <source>
        <dbReference type="ARBA" id="ARBA00022927"/>
    </source>
</evidence>
<dbReference type="Pfam" id="PF03357">
    <property type="entry name" value="Snf7"/>
    <property type="match status" value="1"/>
</dbReference>
<comment type="subcellular location">
    <subcellularLocation>
        <location evidence="1">Endosome membrane</location>
    </subcellularLocation>
</comment>
<comment type="similarity">
    <text evidence="2">Belongs to the SNF7 family.</text>
</comment>
<sequence length="214" mass="24552">MGNTSSARRVTPQDRAILDMKLQRDKLKQYQKRIQVVLDRERAIAKECLLKGDKRRALLALRQRKYQEQLLVKTDAQLETLEQLTSSIEFALVEKDVLYGLKQGNMVLKEIHKEMNLEAVEKLMDETADAIAYQKEIDEVLSTRITNAEEEDVLEELKELQREAAAAENLDKVERLPKAPTAEMPETQPEEVEEEPAQAIPRKERSRSAEAILA</sequence>
<reference evidence="8 9" key="3">
    <citation type="journal article" date="2015" name="Genome Announc.">
        <title>Draft Genome Sequence of the Archiascomycetous Yeast Saitoella complicata.</title>
        <authorList>
            <person name="Yamauchi K."/>
            <person name="Kondo S."/>
            <person name="Hamamoto M."/>
            <person name="Takahashi Y."/>
            <person name="Ogura Y."/>
            <person name="Hayashi T."/>
            <person name="Nishida H."/>
        </authorList>
    </citation>
    <scope>NUCLEOTIDE SEQUENCE [LARGE SCALE GENOMIC DNA]</scope>
    <source>
        <strain evidence="8 9">NRRL Y-17804</strain>
    </source>
</reference>
<dbReference type="AlphaFoldDB" id="A0A0E9NFE6"/>
<accession>A0A0E9NFE6</accession>
<reference evidence="8 9" key="1">
    <citation type="journal article" date="2011" name="J. Gen. Appl. Microbiol.">
        <title>Draft genome sequencing of the enigmatic yeast Saitoella complicata.</title>
        <authorList>
            <person name="Nishida H."/>
            <person name="Hamamoto M."/>
            <person name="Sugiyama J."/>
        </authorList>
    </citation>
    <scope>NUCLEOTIDE SEQUENCE [LARGE SCALE GENOMIC DNA]</scope>
    <source>
        <strain evidence="8 9">NRRL Y-17804</strain>
    </source>
</reference>
<evidence type="ECO:0000256" key="2">
    <source>
        <dbReference type="ARBA" id="ARBA00006190"/>
    </source>
</evidence>
<feature type="region of interest" description="Disordered" evidence="7">
    <location>
        <begin position="166"/>
        <end position="214"/>
    </location>
</feature>
<evidence type="ECO:0000313" key="9">
    <source>
        <dbReference type="Proteomes" id="UP000033140"/>
    </source>
</evidence>
<dbReference type="EMBL" id="BACD03000015">
    <property type="protein sequence ID" value="GAO48564.1"/>
    <property type="molecule type" value="Genomic_DNA"/>
</dbReference>
<dbReference type="STRING" id="698492.A0A0E9NFE6"/>
<evidence type="ECO:0008006" key="10">
    <source>
        <dbReference type="Google" id="ProtNLM"/>
    </source>
</evidence>
<dbReference type="Gene3D" id="1.10.287.1060">
    <property type="entry name" value="ESAT-6-like"/>
    <property type="match status" value="1"/>
</dbReference>
<keyword evidence="6" id="KW-0472">Membrane</keyword>
<dbReference type="PANTHER" id="PTHR22761:SF5">
    <property type="entry name" value="CHARGED MULTIVESICULAR BODY PROTEIN 6"/>
    <property type="match status" value="1"/>
</dbReference>
<reference evidence="8 9" key="2">
    <citation type="journal article" date="2014" name="J. Gen. Appl. Microbiol.">
        <title>The early diverging ascomycetous budding yeast Saitoella complicata has three histone deacetylases belonging to the Clr6, Hos2, and Rpd3 lineages.</title>
        <authorList>
            <person name="Nishida H."/>
            <person name="Matsumoto T."/>
            <person name="Kondo S."/>
            <person name="Hamamoto M."/>
            <person name="Yoshikawa H."/>
        </authorList>
    </citation>
    <scope>NUCLEOTIDE SEQUENCE [LARGE SCALE GENOMIC DNA]</scope>
    <source>
        <strain evidence="8 9">NRRL Y-17804</strain>
    </source>
</reference>
<organism evidence="8 9">
    <name type="scientific">Saitoella complicata (strain BCRC 22490 / CBS 7301 / JCM 7358 / NBRC 10748 / NRRL Y-17804)</name>
    <dbReference type="NCBI Taxonomy" id="698492"/>
    <lineage>
        <taxon>Eukaryota</taxon>
        <taxon>Fungi</taxon>
        <taxon>Dikarya</taxon>
        <taxon>Ascomycota</taxon>
        <taxon>Taphrinomycotina</taxon>
        <taxon>Taphrinomycotina incertae sedis</taxon>
        <taxon>Saitoella</taxon>
    </lineage>
</organism>
<dbReference type="GO" id="GO:0005771">
    <property type="term" value="C:multivesicular body"/>
    <property type="evidence" value="ECO:0007669"/>
    <property type="project" value="TreeGrafter"/>
</dbReference>
<evidence type="ECO:0000256" key="7">
    <source>
        <dbReference type="SAM" id="MobiDB-lite"/>
    </source>
</evidence>
<evidence type="ECO:0000256" key="1">
    <source>
        <dbReference type="ARBA" id="ARBA00004608"/>
    </source>
</evidence>
<dbReference type="InterPro" id="IPR005024">
    <property type="entry name" value="Snf7_fam"/>
</dbReference>
<dbReference type="PANTHER" id="PTHR22761">
    <property type="entry name" value="CHARGED MULTIVESICULAR BODY PROTEIN"/>
    <property type="match status" value="1"/>
</dbReference>
<keyword evidence="3" id="KW-0813">Transport</keyword>
<evidence type="ECO:0000313" key="8">
    <source>
        <dbReference type="EMBL" id="GAO48564.1"/>
    </source>
</evidence>
<keyword evidence="5" id="KW-0653">Protein transport</keyword>
<gene>
    <name evidence="8" type="ORF">G7K_2737-t1</name>
</gene>
<dbReference type="OMA" id="RAKQPAM"/>
<evidence type="ECO:0000256" key="6">
    <source>
        <dbReference type="ARBA" id="ARBA00023136"/>
    </source>
</evidence>
<dbReference type="Proteomes" id="UP000033140">
    <property type="component" value="Unassembled WGS sequence"/>
</dbReference>
<keyword evidence="9" id="KW-1185">Reference proteome</keyword>
<evidence type="ECO:0000256" key="3">
    <source>
        <dbReference type="ARBA" id="ARBA00022448"/>
    </source>
</evidence>
<dbReference type="GO" id="GO:0000815">
    <property type="term" value="C:ESCRT III complex"/>
    <property type="evidence" value="ECO:0007669"/>
    <property type="project" value="TreeGrafter"/>
</dbReference>
<proteinExistence type="inferred from homology"/>